<dbReference type="Gene3D" id="1.10.720.40">
    <property type="match status" value="1"/>
</dbReference>
<feature type="compositionally biased region" description="Acidic residues" evidence="1">
    <location>
        <begin position="120"/>
        <end position="135"/>
    </location>
</feature>
<feature type="region of interest" description="Disordered" evidence="1">
    <location>
        <begin position="76"/>
        <end position="167"/>
    </location>
</feature>
<keyword evidence="5" id="KW-1185">Reference proteome</keyword>
<dbReference type="Proteomes" id="UP000001593">
    <property type="component" value="Unassembled WGS sequence"/>
</dbReference>
<dbReference type="InterPro" id="IPR051656">
    <property type="entry name" value="LEM_domain"/>
</dbReference>
<reference evidence="4 5" key="1">
    <citation type="journal article" date="2007" name="Science">
        <title>Sea anemone genome reveals ancestral eumetazoan gene repertoire and genomic organization.</title>
        <authorList>
            <person name="Putnam N.H."/>
            <person name="Srivastava M."/>
            <person name="Hellsten U."/>
            <person name="Dirks B."/>
            <person name="Chapman J."/>
            <person name="Salamov A."/>
            <person name="Terry A."/>
            <person name="Shapiro H."/>
            <person name="Lindquist E."/>
            <person name="Kapitonov V.V."/>
            <person name="Jurka J."/>
            <person name="Genikhovich G."/>
            <person name="Grigoriev I.V."/>
            <person name="Lucas S.M."/>
            <person name="Steele R.E."/>
            <person name="Finnerty J.R."/>
            <person name="Technau U."/>
            <person name="Martindale M.Q."/>
            <person name="Rokhsar D.S."/>
        </authorList>
    </citation>
    <scope>NUCLEOTIDE SEQUENCE [LARGE SCALE GENOMIC DNA]</scope>
    <source>
        <strain evidence="5">CH2 X CH6</strain>
    </source>
</reference>
<evidence type="ECO:0000259" key="3">
    <source>
        <dbReference type="PROSITE" id="PS50954"/>
    </source>
</evidence>
<dbReference type="PANTHER" id="PTHR12019">
    <property type="entry name" value="LAMINA-ASSOCIATED POLYPEPTIDE THYMOPOIETIN"/>
    <property type="match status" value="1"/>
</dbReference>
<dbReference type="SMART" id="SM00540">
    <property type="entry name" value="LEM"/>
    <property type="match status" value="1"/>
</dbReference>
<dbReference type="STRING" id="45351.A7RQP3"/>
<feature type="transmembrane region" description="Helical" evidence="2">
    <location>
        <begin position="219"/>
        <end position="241"/>
    </location>
</feature>
<dbReference type="SUPFAM" id="SSF63451">
    <property type="entry name" value="LEM domain"/>
    <property type="match status" value="1"/>
</dbReference>
<evidence type="ECO:0000313" key="5">
    <source>
        <dbReference type="Proteomes" id="UP000001593"/>
    </source>
</evidence>
<dbReference type="FunFam" id="1.10.720.40:FF:000001">
    <property type="entry name" value="LEM domain containing 2, isoform CRA_a"/>
    <property type="match status" value="1"/>
</dbReference>
<dbReference type="Pfam" id="PF03020">
    <property type="entry name" value="LEM"/>
    <property type="match status" value="1"/>
</dbReference>
<accession>A7RQP3</accession>
<evidence type="ECO:0000256" key="1">
    <source>
        <dbReference type="SAM" id="MobiDB-lite"/>
    </source>
</evidence>
<keyword evidence="2" id="KW-0812">Transmembrane</keyword>
<dbReference type="EMBL" id="DS469529">
    <property type="protein sequence ID" value="EDO46198.1"/>
    <property type="molecule type" value="Genomic_DNA"/>
</dbReference>
<gene>
    <name evidence="4" type="ORF">NEMVEDRAFT_v1g200670</name>
</gene>
<dbReference type="OMA" id="KPRPWEY"/>
<protein>
    <recommendedName>
        <fullName evidence="3">LEM domain-containing protein</fullName>
    </recommendedName>
</protein>
<dbReference type="AlphaFoldDB" id="A7RQP3"/>
<organism evidence="4 5">
    <name type="scientific">Nematostella vectensis</name>
    <name type="common">Starlet sea anemone</name>
    <dbReference type="NCBI Taxonomy" id="45351"/>
    <lineage>
        <taxon>Eukaryota</taxon>
        <taxon>Metazoa</taxon>
        <taxon>Cnidaria</taxon>
        <taxon>Anthozoa</taxon>
        <taxon>Hexacorallia</taxon>
        <taxon>Actiniaria</taxon>
        <taxon>Edwardsiidae</taxon>
        <taxon>Nematostella</taxon>
    </lineage>
</organism>
<keyword evidence="2" id="KW-0472">Membrane</keyword>
<name>A7RQP3_NEMVE</name>
<dbReference type="PROSITE" id="PS50954">
    <property type="entry name" value="LEM"/>
    <property type="match status" value="1"/>
</dbReference>
<dbReference type="PANTHER" id="PTHR12019:SF9">
    <property type="entry name" value="THYMOPOIETIN"/>
    <property type="match status" value="1"/>
</dbReference>
<sequence>MYRVVLAIKRKVEKPPTRPQPKLVIRKPVKGLPYDVHSLSDGDLARQLKSYGQVVGPITETTRPLYQKKLVKLLQEESKKPAGSQTPDKKPRPWEYSDNEEEEAKEEVMDAKPGNVTMENGDDHDEGDADDEIDAVPEPQLTKPYPRRTKKAVEKPKEEEEVKPSAPQCVKRETIIQETYMTTRKRTAAEKASSKAETVTAKTEVTPNVPKQAKSKSSFWWKVIIFLILIVSIALLVVYFMEGNPVKPSIAAGRSH</sequence>
<evidence type="ECO:0000313" key="4">
    <source>
        <dbReference type="EMBL" id="EDO46198.1"/>
    </source>
</evidence>
<feature type="compositionally biased region" description="Basic and acidic residues" evidence="1">
    <location>
        <begin position="151"/>
        <end position="163"/>
    </location>
</feature>
<dbReference type="CDD" id="cd12934">
    <property type="entry name" value="LEM"/>
    <property type="match status" value="1"/>
</dbReference>
<dbReference type="KEGG" id="nve:5518248"/>
<dbReference type="InterPro" id="IPR003887">
    <property type="entry name" value="LEM_dom"/>
</dbReference>
<proteinExistence type="predicted"/>
<dbReference type="InterPro" id="IPR011015">
    <property type="entry name" value="LEM/LEM-like_dom_sf"/>
</dbReference>
<keyword evidence="2" id="KW-1133">Transmembrane helix</keyword>
<evidence type="ECO:0000256" key="2">
    <source>
        <dbReference type="SAM" id="Phobius"/>
    </source>
</evidence>
<dbReference type="InParanoid" id="A7RQP3"/>
<dbReference type="HOGENOM" id="CLU_1087034_0_0_1"/>
<feature type="domain" description="LEM" evidence="3">
    <location>
        <begin position="33"/>
        <end position="77"/>
    </location>
</feature>